<dbReference type="PRINTS" id="PR00007">
    <property type="entry name" value="COMPLEMNTC1Q"/>
</dbReference>
<accession>A0A8B8B6G2</accession>
<evidence type="ECO:0000313" key="5">
    <source>
        <dbReference type="Proteomes" id="UP000694844"/>
    </source>
</evidence>
<feature type="domain" description="C1q" evidence="4">
    <location>
        <begin position="50"/>
        <end position="182"/>
    </location>
</feature>
<dbReference type="OrthoDB" id="6077627at2759"/>
<dbReference type="PANTHER" id="PTHR15427">
    <property type="entry name" value="EMILIN ELASTIN MICROFIBRIL INTERFACE-LOCATED PROTEIN ELASTIN MICROFIBRIL INTERFACER"/>
    <property type="match status" value="1"/>
</dbReference>
<evidence type="ECO:0000256" key="1">
    <source>
        <dbReference type="ARBA" id="ARBA00004613"/>
    </source>
</evidence>
<feature type="signal peptide" evidence="3">
    <location>
        <begin position="1"/>
        <end position="17"/>
    </location>
</feature>
<dbReference type="KEGG" id="cvn:111107892"/>
<dbReference type="PANTHER" id="PTHR15427:SF33">
    <property type="entry name" value="COLLAGEN IV NC1 DOMAIN-CONTAINING PROTEIN"/>
    <property type="match status" value="1"/>
</dbReference>
<sequence>MNSAYVLLLTFATIVSGGGHETPQQVVTRYNNYRTICTGLGYQNLQCKAGNDGGIVFQSTLTKTLQNLKNQETVIYEKVTLNEGNAYSKDTGKFTAPVGGVYAFSWTTLSSPGKYFISEIVHNGKAITYSQCDGKGLTGYPSSSNQVNIKMKKGDKVWIRAHGKYGQYAYGGNWCSFSGYKF</sequence>
<keyword evidence="5" id="KW-1185">Reference proteome</keyword>
<dbReference type="InterPro" id="IPR050392">
    <property type="entry name" value="Collagen/C1q_domain"/>
</dbReference>
<dbReference type="GeneID" id="111107892"/>
<dbReference type="RefSeq" id="XP_022299002.1">
    <property type="nucleotide sequence ID" value="XM_022443294.1"/>
</dbReference>
<organism evidence="5 6">
    <name type="scientific">Crassostrea virginica</name>
    <name type="common">Eastern oyster</name>
    <dbReference type="NCBI Taxonomy" id="6565"/>
    <lineage>
        <taxon>Eukaryota</taxon>
        <taxon>Metazoa</taxon>
        <taxon>Spiralia</taxon>
        <taxon>Lophotrochozoa</taxon>
        <taxon>Mollusca</taxon>
        <taxon>Bivalvia</taxon>
        <taxon>Autobranchia</taxon>
        <taxon>Pteriomorphia</taxon>
        <taxon>Ostreida</taxon>
        <taxon>Ostreoidea</taxon>
        <taxon>Ostreidae</taxon>
        <taxon>Crassostrea</taxon>
    </lineage>
</organism>
<proteinExistence type="predicted"/>
<dbReference type="InterPro" id="IPR001073">
    <property type="entry name" value="C1q_dom"/>
</dbReference>
<name>A0A8B8B6G2_CRAVI</name>
<dbReference type="Pfam" id="PF00386">
    <property type="entry name" value="C1q"/>
    <property type="match status" value="1"/>
</dbReference>
<keyword evidence="2" id="KW-0964">Secreted</keyword>
<protein>
    <submittedName>
        <fullName evidence="6">Heavy metal-binding protein HIP-like</fullName>
    </submittedName>
</protein>
<evidence type="ECO:0000256" key="3">
    <source>
        <dbReference type="SAM" id="SignalP"/>
    </source>
</evidence>
<gene>
    <name evidence="6" type="primary">LOC111107892</name>
</gene>
<dbReference type="AlphaFoldDB" id="A0A8B8B6G2"/>
<dbReference type="PROSITE" id="PS50871">
    <property type="entry name" value="C1Q"/>
    <property type="match status" value="1"/>
</dbReference>
<evidence type="ECO:0000259" key="4">
    <source>
        <dbReference type="PROSITE" id="PS50871"/>
    </source>
</evidence>
<evidence type="ECO:0000313" key="6">
    <source>
        <dbReference type="RefSeq" id="XP_022299002.1"/>
    </source>
</evidence>
<dbReference type="Proteomes" id="UP000694844">
    <property type="component" value="Chromosome 8"/>
</dbReference>
<reference evidence="6" key="1">
    <citation type="submission" date="2025-08" db="UniProtKB">
        <authorList>
            <consortium name="RefSeq"/>
        </authorList>
    </citation>
    <scope>IDENTIFICATION</scope>
    <source>
        <tissue evidence="6">Whole sample</tissue>
    </source>
</reference>
<dbReference type="InterPro" id="IPR008983">
    <property type="entry name" value="Tumour_necrosis_fac-like_dom"/>
</dbReference>
<dbReference type="Gene3D" id="2.60.120.40">
    <property type="match status" value="1"/>
</dbReference>
<dbReference type="GO" id="GO:0005581">
    <property type="term" value="C:collagen trimer"/>
    <property type="evidence" value="ECO:0007669"/>
    <property type="project" value="UniProtKB-KW"/>
</dbReference>
<comment type="subcellular location">
    <subcellularLocation>
        <location evidence="1">Secreted</location>
    </subcellularLocation>
</comment>
<keyword evidence="3" id="KW-0732">Signal</keyword>
<evidence type="ECO:0000256" key="2">
    <source>
        <dbReference type="ARBA" id="ARBA00022525"/>
    </source>
</evidence>
<dbReference type="SUPFAM" id="SSF49842">
    <property type="entry name" value="TNF-like"/>
    <property type="match status" value="1"/>
</dbReference>
<dbReference type="SMART" id="SM00110">
    <property type="entry name" value="C1Q"/>
    <property type="match status" value="1"/>
</dbReference>
<feature type="chain" id="PRO_5034587705" evidence="3">
    <location>
        <begin position="18"/>
        <end position="182"/>
    </location>
</feature>